<proteinExistence type="predicted"/>
<evidence type="ECO:0000313" key="2">
    <source>
        <dbReference type="Proteomes" id="UP000381378"/>
    </source>
</evidence>
<dbReference type="AlphaFoldDB" id="A0A5E7UX21"/>
<accession>A0A5E7UX21</accession>
<evidence type="ECO:0000313" key="1">
    <source>
        <dbReference type="EMBL" id="VVQ16142.1"/>
    </source>
</evidence>
<dbReference type="EMBL" id="CABVJF010000018">
    <property type="protein sequence ID" value="VVQ16142.1"/>
    <property type="molecule type" value="Genomic_DNA"/>
</dbReference>
<gene>
    <name evidence="1" type="ORF">PS928_04344</name>
</gene>
<protein>
    <submittedName>
        <fullName evidence="1">Uncharacterized protein</fullName>
    </submittedName>
</protein>
<dbReference type="Proteomes" id="UP000381378">
    <property type="component" value="Unassembled WGS sequence"/>
</dbReference>
<organism evidence="1 2">
    <name type="scientific">Pseudomonas fluorescens</name>
    <dbReference type="NCBI Taxonomy" id="294"/>
    <lineage>
        <taxon>Bacteria</taxon>
        <taxon>Pseudomonadati</taxon>
        <taxon>Pseudomonadota</taxon>
        <taxon>Gammaproteobacteria</taxon>
        <taxon>Pseudomonadales</taxon>
        <taxon>Pseudomonadaceae</taxon>
        <taxon>Pseudomonas</taxon>
    </lineage>
</organism>
<name>A0A5E7UX21_PSEFL</name>
<reference evidence="1 2" key="1">
    <citation type="submission" date="2019-09" db="EMBL/GenBank/DDBJ databases">
        <authorList>
            <person name="Chandra G."/>
            <person name="Truman W A."/>
        </authorList>
    </citation>
    <scope>NUCLEOTIDE SEQUENCE [LARGE SCALE GENOMIC DNA]</scope>
    <source>
        <strain evidence="1">PS928</strain>
    </source>
</reference>
<sequence length="94" mass="11008">MLITVLAIIFCFILWNVLKGVLRGTMSRSIQYAVARGVPYDFAKEIMNYREIVKESMNRLKLDNPDLRAEDVYVQYGFAIMYLYEISMKGERDV</sequence>